<dbReference type="InterPro" id="IPR050766">
    <property type="entry name" value="Bact_Lucif_Oxidored"/>
</dbReference>
<reference evidence="5 6" key="1">
    <citation type="submission" date="2020-02" db="EMBL/GenBank/DDBJ databases">
        <title>Draft Genome Sequence of Verrucosispora sp. Strain CWR15, Isolated from Gulf of Mexico Sponge.</title>
        <authorList>
            <person name="Kennedy S.J."/>
            <person name="Cella E."/>
            <person name="Azarian T."/>
            <person name="Baker B.J."/>
            <person name="Shaw L.N."/>
        </authorList>
    </citation>
    <scope>NUCLEOTIDE SEQUENCE [LARGE SCALE GENOMIC DNA]</scope>
    <source>
        <strain evidence="5 6">CWR15</strain>
    </source>
</reference>
<dbReference type="RefSeq" id="WP_164449508.1">
    <property type="nucleotide sequence ID" value="NZ_SAIY01000010.1"/>
</dbReference>
<dbReference type="SUPFAM" id="SSF51679">
    <property type="entry name" value="Bacterial luciferase-like"/>
    <property type="match status" value="1"/>
</dbReference>
<evidence type="ECO:0000313" key="5">
    <source>
        <dbReference type="EMBL" id="NGM15666.1"/>
    </source>
</evidence>
<dbReference type="Pfam" id="PF00296">
    <property type="entry name" value="Bac_luciferase"/>
    <property type="match status" value="1"/>
</dbReference>
<name>A0A6M1LBN0_9ACTN</name>
<dbReference type="GO" id="GO:0004497">
    <property type="term" value="F:monooxygenase activity"/>
    <property type="evidence" value="ECO:0007669"/>
    <property type="project" value="UniProtKB-KW"/>
</dbReference>
<keyword evidence="6" id="KW-1185">Reference proteome</keyword>
<feature type="compositionally biased region" description="Basic and acidic residues" evidence="3">
    <location>
        <begin position="11"/>
        <end position="22"/>
    </location>
</feature>
<feature type="region of interest" description="Disordered" evidence="3">
    <location>
        <begin position="339"/>
        <end position="371"/>
    </location>
</feature>
<organism evidence="5 6">
    <name type="scientific">Verrucosispora sioxanthis</name>
    <dbReference type="NCBI Taxonomy" id="2499994"/>
    <lineage>
        <taxon>Bacteria</taxon>
        <taxon>Bacillati</taxon>
        <taxon>Actinomycetota</taxon>
        <taxon>Actinomycetes</taxon>
        <taxon>Micromonosporales</taxon>
        <taxon>Micromonosporaceae</taxon>
        <taxon>Micromonospora</taxon>
    </lineage>
</organism>
<keyword evidence="2" id="KW-0503">Monooxygenase</keyword>
<dbReference type="EMBL" id="SAIY01000010">
    <property type="protein sequence ID" value="NGM15666.1"/>
    <property type="molecule type" value="Genomic_DNA"/>
</dbReference>
<evidence type="ECO:0000256" key="1">
    <source>
        <dbReference type="ARBA" id="ARBA00023002"/>
    </source>
</evidence>
<dbReference type="GO" id="GO:0016705">
    <property type="term" value="F:oxidoreductase activity, acting on paired donors, with incorporation or reduction of molecular oxygen"/>
    <property type="evidence" value="ECO:0007669"/>
    <property type="project" value="InterPro"/>
</dbReference>
<dbReference type="PANTHER" id="PTHR30137">
    <property type="entry name" value="LUCIFERASE-LIKE MONOOXYGENASE"/>
    <property type="match status" value="1"/>
</dbReference>
<proteinExistence type="predicted"/>
<sequence length="371" mass="40274">MQFGIYSIGDRTPDARTGHRPTDRQRIKGITAVAGKAEEIGLDVFAIGEHHTDGYSASSPAALLAHVAANTERLLLSTAATLLTTNDPVRIAEEYATVQHLADGRLDVMLGRGISGRVYPWFGREIADSRDLAVENYELLRRLWREDKVTWSGRFRAQLDDFTSTPRPLGGVPPFVWHAVTRSTEGVDMAARYGDGLFANNIFWPPEHTRRLVDHYRARCAESGVGQAVVGLGGQAFIRHRSQDAVAEFRPYFDAAPVYGGGPSLEEYQRSTPLVVGSPQQVIDRVLGFREIAGDYQRQMFLIDHAGLPLKVVLEQLDLLGEHVVPVLRAETSGVAGPPAHPACAPAPPSPSDPTAHPVCTGVGAPVAPGR</sequence>
<dbReference type="NCBIfam" id="TIGR04036">
    <property type="entry name" value="LLM_CE1758_fam"/>
    <property type="match status" value="1"/>
</dbReference>
<keyword evidence="1" id="KW-0560">Oxidoreductase</keyword>
<accession>A0A6M1LBN0</accession>
<dbReference type="InterPro" id="IPR023934">
    <property type="entry name" value="LLM_FMN-dep_put"/>
</dbReference>
<gene>
    <name evidence="5" type="ORF">ENC19_25030</name>
</gene>
<dbReference type="CDD" id="cd01097">
    <property type="entry name" value="Tetrahydromethanopterin_reductase"/>
    <property type="match status" value="1"/>
</dbReference>
<dbReference type="Proteomes" id="UP000478148">
    <property type="component" value="Unassembled WGS sequence"/>
</dbReference>
<comment type="caution">
    <text evidence="5">The sequence shown here is derived from an EMBL/GenBank/DDBJ whole genome shotgun (WGS) entry which is preliminary data.</text>
</comment>
<feature type="domain" description="Luciferase-like" evidence="4">
    <location>
        <begin position="1"/>
        <end position="293"/>
    </location>
</feature>
<dbReference type="PANTHER" id="PTHR30137:SF8">
    <property type="entry name" value="BLR5498 PROTEIN"/>
    <property type="match status" value="1"/>
</dbReference>
<dbReference type="InterPro" id="IPR011251">
    <property type="entry name" value="Luciferase-like_dom"/>
</dbReference>
<feature type="compositionally biased region" description="Pro residues" evidence="3">
    <location>
        <begin position="339"/>
        <end position="352"/>
    </location>
</feature>
<dbReference type="AlphaFoldDB" id="A0A6M1LBN0"/>
<feature type="region of interest" description="Disordered" evidence="3">
    <location>
        <begin position="1"/>
        <end position="22"/>
    </location>
</feature>
<evidence type="ECO:0000256" key="2">
    <source>
        <dbReference type="ARBA" id="ARBA00023033"/>
    </source>
</evidence>
<protein>
    <submittedName>
        <fullName evidence="5">LLM class flavin-dependent oxidoreductase</fullName>
    </submittedName>
</protein>
<evidence type="ECO:0000259" key="4">
    <source>
        <dbReference type="Pfam" id="PF00296"/>
    </source>
</evidence>
<dbReference type="InterPro" id="IPR036661">
    <property type="entry name" value="Luciferase-like_sf"/>
</dbReference>
<evidence type="ECO:0000313" key="6">
    <source>
        <dbReference type="Proteomes" id="UP000478148"/>
    </source>
</evidence>
<evidence type="ECO:0000256" key="3">
    <source>
        <dbReference type="SAM" id="MobiDB-lite"/>
    </source>
</evidence>
<dbReference type="Gene3D" id="3.20.20.30">
    <property type="entry name" value="Luciferase-like domain"/>
    <property type="match status" value="1"/>
</dbReference>
<dbReference type="GO" id="GO:0005829">
    <property type="term" value="C:cytosol"/>
    <property type="evidence" value="ECO:0007669"/>
    <property type="project" value="TreeGrafter"/>
</dbReference>